<dbReference type="EMBL" id="PFRZ01000007">
    <property type="protein sequence ID" value="PJC34360.1"/>
    <property type="molecule type" value="Genomic_DNA"/>
</dbReference>
<feature type="chain" id="PRO_5014714855" description="DUF11 domain-containing protein" evidence="1">
    <location>
        <begin position="28"/>
        <end position="212"/>
    </location>
</feature>
<proteinExistence type="predicted"/>
<keyword evidence="1" id="KW-0732">Signal</keyword>
<feature type="domain" description="DUF11" evidence="2">
    <location>
        <begin position="62"/>
        <end position="167"/>
    </location>
</feature>
<comment type="caution">
    <text evidence="3">The sequence shown here is derived from an EMBL/GenBank/DDBJ whole genome shotgun (WGS) entry which is preliminary data.</text>
</comment>
<dbReference type="Pfam" id="PF01345">
    <property type="entry name" value="DUF11"/>
    <property type="match status" value="1"/>
</dbReference>
<organism evidence="3 4">
    <name type="scientific">Candidatus Roizmanbacteria bacterium CG_4_9_14_0_2_um_filter_35_15</name>
    <dbReference type="NCBI Taxonomy" id="1974836"/>
    <lineage>
        <taxon>Bacteria</taxon>
        <taxon>Candidatus Roizmaniibacteriota</taxon>
    </lineage>
</organism>
<evidence type="ECO:0000313" key="3">
    <source>
        <dbReference type="EMBL" id="PJC34360.1"/>
    </source>
</evidence>
<gene>
    <name evidence="3" type="ORF">CO048_00315</name>
</gene>
<sequence>MKKVLTFSLAFLLGVMCYGLSGKTAFASCGGQYESPCYSYAIVVDKMVQKPGTSEYVDNLSVSDPRFAPNSDVWFKVKIKNTSTIKLVGMEVKDTIPSYLDPMEGPGSYDSSTRTITWNAGDFDIDEEKVFYLKMKVLSQDNLPADKGLFCVTNFVKADSANAYDDDNSQFCIEKQVTGAAKVPSAGPELGLLLLAGNILGASVGLYIKKRS</sequence>
<dbReference type="AlphaFoldDB" id="A0A2M8F521"/>
<evidence type="ECO:0000259" key="2">
    <source>
        <dbReference type="Pfam" id="PF01345"/>
    </source>
</evidence>
<name>A0A2M8F521_9BACT</name>
<evidence type="ECO:0000256" key="1">
    <source>
        <dbReference type="SAM" id="SignalP"/>
    </source>
</evidence>
<feature type="signal peptide" evidence="1">
    <location>
        <begin position="1"/>
        <end position="27"/>
    </location>
</feature>
<dbReference type="InterPro" id="IPR001434">
    <property type="entry name" value="OmcB-like_DUF11"/>
</dbReference>
<accession>A0A2M8F521</accession>
<dbReference type="Proteomes" id="UP000230580">
    <property type="component" value="Unassembled WGS sequence"/>
</dbReference>
<protein>
    <recommendedName>
        <fullName evidence="2">DUF11 domain-containing protein</fullName>
    </recommendedName>
</protein>
<reference evidence="4" key="1">
    <citation type="submission" date="2017-09" db="EMBL/GenBank/DDBJ databases">
        <title>Depth-based differentiation of microbial function through sediment-hosted aquifers and enrichment of novel symbionts in the deep terrestrial subsurface.</title>
        <authorList>
            <person name="Probst A.J."/>
            <person name="Ladd B."/>
            <person name="Jarett J.K."/>
            <person name="Geller-Mcgrath D.E."/>
            <person name="Sieber C.M.K."/>
            <person name="Emerson J.B."/>
            <person name="Anantharaman K."/>
            <person name="Thomas B.C."/>
            <person name="Malmstrom R."/>
            <person name="Stieglmeier M."/>
            <person name="Klingl A."/>
            <person name="Woyke T."/>
            <person name="Ryan C.M."/>
            <person name="Banfield J.F."/>
        </authorList>
    </citation>
    <scope>NUCLEOTIDE SEQUENCE [LARGE SCALE GENOMIC DNA]</scope>
</reference>
<evidence type="ECO:0000313" key="4">
    <source>
        <dbReference type="Proteomes" id="UP000230580"/>
    </source>
</evidence>